<dbReference type="InterPro" id="IPR040885">
    <property type="entry name" value="SMP_C2CD2L"/>
</dbReference>
<evidence type="ECO:0000259" key="3">
    <source>
        <dbReference type="PROSITE" id="PS50004"/>
    </source>
</evidence>
<dbReference type="PANTHER" id="PTHR21119:SF7">
    <property type="entry name" value="C2 DOMAIN-CONTAINING PROTEIN 2"/>
    <property type="match status" value="1"/>
</dbReference>
<evidence type="ECO:0000256" key="1">
    <source>
        <dbReference type="SAM" id="MobiDB-lite"/>
    </source>
</evidence>
<name>A0A9Q9WSH3_CYPCA</name>
<dbReference type="KEGG" id="ccar:109088179"/>
<dbReference type="PROSITE" id="PS50004">
    <property type="entry name" value="C2"/>
    <property type="match status" value="1"/>
</dbReference>
<feature type="transmembrane region" description="Helical" evidence="2">
    <location>
        <begin position="14"/>
        <end position="36"/>
    </location>
</feature>
<protein>
    <submittedName>
        <fullName evidence="4">C2 domain-containing protein 2-like isoform X1</fullName>
    </submittedName>
</protein>
<sequence length="676" mass="74515">MSSVEGVFSWLGDWQWLCMVTLFLASIVTLIIYLVLYFSNEPPVGKTPLNGVDSEEADGILCWVLSLKSWKSQWRRAWFRSLNEEACRSQSGIQLTFEEDGVQSSELAVDQISSFTKTPGQKDVLCQVVGNKLQFSLSALPRSMSSETPLKYSVKISPLRLQLALQMKEVNEEVEISWGVLHLDSNLQLTPSFTQNAHDTLFVFQGDCENLSQAAVNNRLRQVLSRAQASVTLSSRHAESAEVKEVRNKTSQVTSPPKPPRAHEWKLLVKNIRVTCKQEDGAAGGMNPQCILQLDDPPQRVTSSVLTNTSTPAWDQPFIFELSGRSKELNIQVVDNGRTLENGLLGQVSVPFDLVKKHPKGQQTFSLLTKDQVTGSLTTEFTYLEPSEVRSWQMPTPAPTKKVEMDRTVMPCGTVVTTVTAVRSKPGRPLAPESKSPSKSKLAERRVSEQTSLHGAKVSKALSSSDTELLMLNGTDPVAEAAIRQLHESAKQKLKSPVKKSTIIISGVAKAPLTQDEEMTLMAGYAAAMDASMSGASEDISSEALPSETVVEPTVLEPTESLVGANGTDHVEDWESQAGEDPDADKTSLCISETGSKKGKGSFLHKSAKLFFRRRHQRKEPGMSQSHNDLQYLEHPEAAVMGDREKRTATFRRIINRKLLPKSKSKTNGTVREPPT</sequence>
<dbReference type="GeneID" id="109088179"/>
<dbReference type="Pfam" id="PF00168">
    <property type="entry name" value="C2"/>
    <property type="match status" value="1"/>
</dbReference>
<accession>A0A9Q9WSH3</accession>
<dbReference type="OrthoDB" id="9976063at2759"/>
<proteinExistence type="predicted"/>
<dbReference type="SMART" id="SM00239">
    <property type="entry name" value="C2"/>
    <property type="match status" value="1"/>
</dbReference>
<evidence type="ECO:0000256" key="2">
    <source>
        <dbReference type="SAM" id="Phobius"/>
    </source>
</evidence>
<dbReference type="Proteomes" id="UP001155660">
    <property type="component" value="Chromosome B10"/>
</dbReference>
<feature type="region of interest" description="Disordered" evidence="1">
    <location>
        <begin position="657"/>
        <end position="676"/>
    </location>
</feature>
<feature type="domain" description="C2" evidence="3">
    <location>
        <begin position="247"/>
        <end position="365"/>
    </location>
</feature>
<dbReference type="RefSeq" id="XP_042588765.1">
    <property type="nucleotide sequence ID" value="XM_042732831.1"/>
</dbReference>
<dbReference type="AlphaFoldDB" id="A0A9Q9WSH3"/>
<organism evidence="4">
    <name type="scientific">Cyprinus carpio</name>
    <name type="common">Common carp</name>
    <dbReference type="NCBI Taxonomy" id="7962"/>
    <lineage>
        <taxon>Eukaryota</taxon>
        <taxon>Metazoa</taxon>
        <taxon>Chordata</taxon>
        <taxon>Craniata</taxon>
        <taxon>Vertebrata</taxon>
        <taxon>Euteleostomi</taxon>
        <taxon>Actinopterygii</taxon>
        <taxon>Neopterygii</taxon>
        <taxon>Teleostei</taxon>
        <taxon>Ostariophysi</taxon>
        <taxon>Cypriniformes</taxon>
        <taxon>Cyprinidae</taxon>
        <taxon>Cyprininae</taxon>
        <taxon>Cyprinus</taxon>
    </lineage>
</organism>
<gene>
    <name evidence="4" type="primary">LOC109088179</name>
</gene>
<feature type="compositionally biased region" description="Basic and acidic residues" evidence="1">
    <location>
        <begin position="236"/>
        <end position="248"/>
    </location>
</feature>
<dbReference type="CDD" id="cd21682">
    <property type="entry name" value="SMP_C2CD2"/>
    <property type="match status" value="1"/>
</dbReference>
<feature type="region of interest" description="Disordered" evidence="1">
    <location>
        <begin position="235"/>
        <end position="261"/>
    </location>
</feature>
<dbReference type="CDD" id="cd08678">
    <property type="entry name" value="C2_C21orf25-like"/>
    <property type="match status" value="1"/>
</dbReference>
<feature type="region of interest" description="Disordered" evidence="1">
    <location>
        <begin position="423"/>
        <end position="460"/>
    </location>
</feature>
<dbReference type="PANTHER" id="PTHR21119">
    <property type="entry name" value="C2 DOMAIN-CONTAINING PROTEIN"/>
    <property type="match status" value="1"/>
</dbReference>
<dbReference type="InterPro" id="IPR039934">
    <property type="entry name" value="C2CD2/C2CD2L"/>
</dbReference>
<keyword evidence="2" id="KW-1133">Transmembrane helix</keyword>
<keyword evidence="2" id="KW-0812">Transmembrane</keyword>
<dbReference type="Pfam" id="PF18696">
    <property type="entry name" value="SMP_C2CD2L"/>
    <property type="match status" value="1"/>
</dbReference>
<keyword evidence="2" id="KW-0472">Membrane</keyword>
<evidence type="ECO:0000313" key="4">
    <source>
        <dbReference type="RefSeq" id="XP_042588765.1"/>
    </source>
</evidence>
<dbReference type="InterPro" id="IPR000008">
    <property type="entry name" value="C2_dom"/>
</dbReference>
<reference evidence="4" key="1">
    <citation type="submission" date="2025-08" db="UniProtKB">
        <authorList>
            <consortium name="RefSeq"/>
        </authorList>
    </citation>
    <scope>IDENTIFICATION</scope>
    <source>
        <tissue evidence="4">Muscle</tissue>
    </source>
</reference>